<keyword evidence="1" id="KW-0472">Membrane</keyword>
<sequence>MSLVRRAIQLPIGCIVLGLGVCLLLQAELGSDGYSTLMSGLSKATGLDFAIVSWVAAAILVGLAWLRGQKPGPGTISQLVLVGLTVSLVMRVMPSVGHLGARIACFVAGYVVLCIGVAAYLATDLGAGPAEAAALAFDPPLRFGVSYTIFQLCGVVVGWWCGAAVGVGTIILAAGIGWSIDRLMPLLGHQPRPEPN</sequence>
<dbReference type="PANTHER" id="PTHR40078">
    <property type="entry name" value="INTEGRAL MEMBRANE PROTEIN-RELATED"/>
    <property type="match status" value="1"/>
</dbReference>
<comment type="caution">
    <text evidence="2">The sequence shown here is derived from an EMBL/GenBank/DDBJ whole genome shotgun (WGS) entry which is preliminary data.</text>
</comment>
<feature type="transmembrane region" description="Helical" evidence="1">
    <location>
        <begin position="6"/>
        <end position="25"/>
    </location>
</feature>
<keyword evidence="1" id="KW-1133">Transmembrane helix</keyword>
<dbReference type="InterPro" id="IPR038750">
    <property type="entry name" value="YczE/YyaS-like"/>
</dbReference>
<dbReference type="Pfam" id="PF19700">
    <property type="entry name" value="DUF6198"/>
    <property type="match status" value="1"/>
</dbReference>
<organism evidence="2 3">
    <name type="scientific">Calidifontibacter indicus</name>
    <dbReference type="NCBI Taxonomy" id="419650"/>
    <lineage>
        <taxon>Bacteria</taxon>
        <taxon>Bacillati</taxon>
        <taxon>Actinomycetota</taxon>
        <taxon>Actinomycetes</taxon>
        <taxon>Micrococcales</taxon>
        <taxon>Dermacoccaceae</taxon>
        <taxon>Calidifontibacter</taxon>
    </lineage>
</organism>
<evidence type="ECO:0000256" key="1">
    <source>
        <dbReference type="SAM" id="Phobius"/>
    </source>
</evidence>
<gene>
    <name evidence="2" type="ORF">DFJ65_0224</name>
</gene>
<evidence type="ECO:0000313" key="2">
    <source>
        <dbReference type="EMBL" id="REF29290.1"/>
    </source>
</evidence>
<dbReference type="EMBL" id="QTUA01000001">
    <property type="protein sequence ID" value="REF29290.1"/>
    <property type="molecule type" value="Genomic_DNA"/>
</dbReference>
<keyword evidence="3" id="KW-1185">Reference proteome</keyword>
<feature type="transmembrane region" description="Helical" evidence="1">
    <location>
        <begin position="149"/>
        <end position="174"/>
    </location>
</feature>
<protein>
    <submittedName>
        <fullName evidence="2">Putative membrane protein YczE</fullName>
    </submittedName>
</protein>
<evidence type="ECO:0000313" key="3">
    <source>
        <dbReference type="Proteomes" id="UP000256253"/>
    </source>
</evidence>
<dbReference type="PANTHER" id="PTHR40078:SF1">
    <property type="entry name" value="INTEGRAL MEMBRANE PROTEIN"/>
    <property type="match status" value="1"/>
</dbReference>
<name>A0A3D9UMS8_9MICO</name>
<reference evidence="2 3" key="1">
    <citation type="submission" date="2018-08" db="EMBL/GenBank/DDBJ databases">
        <title>Sequencing the genomes of 1000 actinobacteria strains.</title>
        <authorList>
            <person name="Klenk H.-P."/>
        </authorList>
    </citation>
    <scope>NUCLEOTIDE SEQUENCE [LARGE SCALE GENOMIC DNA]</scope>
    <source>
        <strain evidence="2 3">DSM 22967</strain>
    </source>
</reference>
<dbReference type="AlphaFoldDB" id="A0A3D9UMS8"/>
<feature type="transmembrane region" description="Helical" evidence="1">
    <location>
        <begin position="46"/>
        <end position="66"/>
    </location>
</feature>
<feature type="transmembrane region" description="Helical" evidence="1">
    <location>
        <begin position="99"/>
        <end position="122"/>
    </location>
</feature>
<proteinExistence type="predicted"/>
<accession>A0A3D9UMS8</accession>
<keyword evidence="1" id="KW-0812">Transmembrane</keyword>
<dbReference type="Proteomes" id="UP000256253">
    <property type="component" value="Unassembled WGS sequence"/>
</dbReference>